<comment type="caution">
    <text evidence="3">The sequence shown here is derived from an EMBL/GenBank/DDBJ whole genome shotgun (WGS) entry which is preliminary data.</text>
</comment>
<keyword evidence="4" id="KW-1185">Reference proteome</keyword>
<dbReference type="Gene3D" id="3.30.70.1230">
    <property type="entry name" value="Nucleotide cyclase"/>
    <property type="match status" value="1"/>
</dbReference>
<feature type="region of interest" description="Disordered" evidence="1">
    <location>
        <begin position="155"/>
        <end position="224"/>
    </location>
</feature>
<dbReference type="GO" id="GO:0006171">
    <property type="term" value="P:cAMP biosynthetic process"/>
    <property type="evidence" value="ECO:0007669"/>
    <property type="project" value="TreeGrafter"/>
</dbReference>
<evidence type="ECO:0000313" key="4">
    <source>
        <dbReference type="Proteomes" id="UP001211907"/>
    </source>
</evidence>
<organism evidence="3 4">
    <name type="scientific">Physocladia obscura</name>
    <dbReference type="NCBI Taxonomy" id="109957"/>
    <lineage>
        <taxon>Eukaryota</taxon>
        <taxon>Fungi</taxon>
        <taxon>Fungi incertae sedis</taxon>
        <taxon>Chytridiomycota</taxon>
        <taxon>Chytridiomycota incertae sedis</taxon>
        <taxon>Chytridiomycetes</taxon>
        <taxon>Chytridiales</taxon>
        <taxon>Chytriomycetaceae</taxon>
        <taxon>Physocladia</taxon>
    </lineage>
</organism>
<dbReference type="GO" id="GO:0035556">
    <property type="term" value="P:intracellular signal transduction"/>
    <property type="evidence" value="ECO:0007669"/>
    <property type="project" value="InterPro"/>
</dbReference>
<feature type="domain" description="Guanylate cyclase" evidence="2">
    <location>
        <begin position="281"/>
        <end position="415"/>
    </location>
</feature>
<dbReference type="CDD" id="cd07302">
    <property type="entry name" value="CHD"/>
    <property type="match status" value="1"/>
</dbReference>
<dbReference type="PANTHER" id="PTHR43081:SF1">
    <property type="entry name" value="ADENYLATE CYCLASE, TERMINAL-DIFFERENTIATION SPECIFIC"/>
    <property type="match status" value="1"/>
</dbReference>
<dbReference type="Proteomes" id="UP001211907">
    <property type="component" value="Unassembled WGS sequence"/>
</dbReference>
<evidence type="ECO:0000259" key="2">
    <source>
        <dbReference type="PROSITE" id="PS50125"/>
    </source>
</evidence>
<dbReference type="InterPro" id="IPR050697">
    <property type="entry name" value="Adenylyl/Guanylyl_Cyclase_3/4"/>
</dbReference>
<accession>A0AAD5XHJ6</accession>
<dbReference type="PANTHER" id="PTHR43081">
    <property type="entry name" value="ADENYLATE CYCLASE, TERMINAL-DIFFERENTIATION SPECIFIC-RELATED"/>
    <property type="match status" value="1"/>
</dbReference>
<dbReference type="InterPro" id="IPR001054">
    <property type="entry name" value="A/G_cyclase"/>
</dbReference>
<evidence type="ECO:0000313" key="3">
    <source>
        <dbReference type="EMBL" id="KAJ3121030.1"/>
    </source>
</evidence>
<dbReference type="SUPFAM" id="SSF55073">
    <property type="entry name" value="Nucleotide cyclase"/>
    <property type="match status" value="1"/>
</dbReference>
<dbReference type="PROSITE" id="PS50125">
    <property type="entry name" value="GUANYLATE_CYCLASE_2"/>
    <property type="match status" value="1"/>
</dbReference>
<feature type="compositionally biased region" description="Acidic residues" evidence="1">
    <location>
        <begin position="164"/>
        <end position="209"/>
    </location>
</feature>
<sequence length="541" mass="60115">MPEPLIFAPEDESLLVAFGALAASTIEKNIVFQELQKILDDTNSAKVNLARTLDSIPTVVITLEKTGKLVNISHPEYVNISPDAVQQMKCNSFDMWLENTNNAQLIADIRKVFKGQQETICGLDYDLVLNKRTYIANYMITEMVASDLSPSGIGKAATNGDGSVLDEEDDVEENEEENDDNDNDYDELVGENEYGSNEETDDDGGDDNQSDLSKELKKLSTTTRKKRRMTRVQEVVIQFELIDTDKRISNTLAKYLPHKKVQSIMEEEENGTVDGKKTKASCMSVDLRNFLSICENTTASDVLFILSMYHTSVNNCVTENNGIVDKIVNQKATSVFGLPAPTTDNTDSYNAINAAMKLNGSLESLNDRLRECNLPMVQMGIGISTGFIISGIVGPPKRLEYLMIGDSIDLAAHIQGATKLYGCNLLICGKTQREVRDRFHFREIDTVVVKGSVVPVTLFEVLGSSSIELAREIITATICFELGLSEYRNQNYSVAQLHFKKAIQTSDDGPSKMFVKRCQDLLEGKLKMAPDWDGCWILQNN</sequence>
<dbReference type="AlphaFoldDB" id="A0AAD5XHJ6"/>
<evidence type="ECO:0000256" key="1">
    <source>
        <dbReference type="SAM" id="MobiDB-lite"/>
    </source>
</evidence>
<reference evidence="3" key="1">
    <citation type="submission" date="2020-05" db="EMBL/GenBank/DDBJ databases">
        <title>Phylogenomic resolution of chytrid fungi.</title>
        <authorList>
            <person name="Stajich J.E."/>
            <person name="Amses K."/>
            <person name="Simmons R."/>
            <person name="Seto K."/>
            <person name="Myers J."/>
            <person name="Bonds A."/>
            <person name="Quandt C.A."/>
            <person name="Barry K."/>
            <person name="Liu P."/>
            <person name="Grigoriev I."/>
            <person name="Longcore J.E."/>
            <person name="James T.Y."/>
        </authorList>
    </citation>
    <scope>NUCLEOTIDE SEQUENCE</scope>
    <source>
        <strain evidence="3">JEL0513</strain>
    </source>
</reference>
<protein>
    <recommendedName>
        <fullName evidence="2">Guanylate cyclase domain-containing protein</fullName>
    </recommendedName>
</protein>
<proteinExistence type="predicted"/>
<dbReference type="InterPro" id="IPR029787">
    <property type="entry name" value="Nucleotide_cyclase"/>
</dbReference>
<name>A0AAD5XHJ6_9FUNG</name>
<dbReference type="EMBL" id="JADGJH010000915">
    <property type="protein sequence ID" value="KAJ3121030.1"/>
    <property type="molecule type" value="Genomic_DNA"/>
</dbReference>
<gene>
    <name evidence="3" type="ORF">HK100_012550</name>
</gene>
<dbReference type="Pfam" id="PF00211">
    <property type="entry name" value="Guanylate_cyc"/>
    <property type="match status" value="1"/>
</dbReference>